<dbReference type="EMBL" id="DWVP01000004">
    <property type="protein sequence ID" value="HJC84374.1"/>
    <property type="molecule type" value="Genomic_DNA"/>
</dbReference>
<organism evidence="2 3">
    <name type="scientific">Candidatus Corynebacterium faecigallinarum</name>
    <dbReference type="NCBI Taxonomy" id="2838528"/>
    <lineage>
        <taxon>Bacteria</taxon>
        <taxon>Bacillati</taxon>
        <taxon>Actinomycetota</taxon>
        <taxon>Actinomycetes</taxon>
        <taxon>Mycobacteriales</taxon>
        <taxon>Corynebacteriaceae</taxon>
        <taxon>Corynebacterium</taxon>
    </lineage>
</organism>
<keyword evidence="1" id="KW-1133">Transmembrane helix</keyword>
<feature type="transmembrane region" description="Helical" evidence="1">
    <location>
        <begin position="72"/>
        <end position="91"/>
    </location>
</feature>
<keyword evidence="1" id="KW-0812">Transmembrane</keyword>
<gene>
    <name evidence="2" type="ORF">H9751_02255</name>
</gene>
<dbReference type="AlphaFoldDB" id="A0A9D2TPT4"/>
<name>A0A9D2TPT4_9CORY</name>
<protein>
    <recommendedName>
        <fullName evidence="4">DUF308 domain-containing protein</fullName>
    </recommendedName>
</protein>
<accession>A0A9D2TPT4</accession>
<proteinExistence type="predicted"/>
<sequence>MAQADNTPAGRDVPGTNRRQSRLSIAALLLAVLAVPAALFPWLGLVVAVVVLAVALVALIRTMRSSEISRGYPIAAVGVSIAAVALAGIITNGTANQIEECDPQDQAELEQCLEDGRSSN</sequence>
<reference evidence="2" key="1">
    <citation type="journal article" date="2021" name="PeerJ">
        <title>Extensive microbial diversity within the chicken gut microbiome revealed by metagenomics and culture.</title>
        <authorList>
            <person name="Gilroy R."/>
            <person name="Ravi A."/>
            <person name="Getino M."/>
            <person name="Pursley I."/>
            <person name="Horton D.L."/>
            <person name="Alikhan N.F."/>
            <person name="Baker D."/>
            <person name="Gharbi K."/>
            <person name="Hall N."/>
            <person name="Watson M."/>
            <person name="Adriaenssens E.M."/>
            <person name="Foster-Nyarko E."/>
            <person name="Jarju S."/>
            <person name="Secka A."/>
            <person name="Antonio M."/>
            <person name="Oren A."/>
            <person name="Chaudhuri R.R."/>
            <person name="La Ragione R."/>
            <person name="Hildebrand F."/>
            <person name="Pallen M.J."/>
        </authorList>
    </citation>
    <scope>NUCLEOTIDE SEQUENCE</scope>
    <source>
        <strain evidence="2">ChiHjej13B12-4958</strain>
    </source>
</reference>
<feature type="transmembrane region" description="Helical" evidence="1">
    <location>
        <begin position="27"/>
        <end position="60"/>
    </location>
</feature>
<evidence type="ECO:0000256" key="1">
    <source>
        <dbReference type="SAM" id="Phobius"/>
    </source>
</evidence>
<keyword evidence="1" id="KW-0472">Membrane</keyword>
<dbReference type="Proteomes" id="UP000823858">
    <property type="component" value="Unassembled WGS sequence"/>
</dbReference>
<evidence type="ECO:0000313" key="3">
    <source>
        <dbReference type="Proteomes" id="UP000823858"/>
    </source>
</evidence>
<reference evidence="2" key="2">
    <citation type="submission" date="2021-04" db="EMBL/GenBank/DDBJ databases">
        <authorList>
            <person name="Gilroy R."/>
        </authorList>
    </citation>
    <scope>NUCLEOTIDE SEQUENCE</scope>
    <source>
        <strain evidence="2">ChiHjej13B12-4958</strain>
    </source>
</reference>
<comment type="caution">
    <text evidence="2">The sequence shown here is derived from an EMBL/GenBank/DDBJ whole genome shotgun (WGS) entry which is preliminary data.</text>
</comment>
<evidence type="ECO:0008006" key="4">
    <source>
        <dbReference type="Google" id="ProtNLM"/>
    </source>
</evidence>
<evidence type="ECO:0000313" key="2">
    <source>
        <dbReference type="EMBL" id="HJC84374.1"/>
    </source>
</evidence>